<feature type="transmembrane region" description="Helical" evidence="7">
    <location>
        <begin position="942"/>
        <end position="963"/>
    </location>
</feature>
<comment type="similarity">
    <text evidence="6">Belongs to the major facilitator superfamily. Phosphate:H(+) symporter (TC 2.A.1.9) family.</text>
</comment>
<dbReference type="Proteomes" id="UP000326396">
    <property type="component" value="Linkage Group LG7"/>
</dbReference>
<feature type="transmembrane region" description="Helical" evidence="7">
    <location>
        <begin position="310"/>
        <end position="332"/>
    </location>
</feature>
<feature type="transmembrane region" description="Helical" evidence="7">
    <location>
        <begin position="995"/>
        <end position="1017"/>
    </location>
</feature>
<reference evidence="8 9" key="1">
    <citation type="submission" date="2019-05" db="EMBL/GenBank/DDBJ databases">
        <title>Mikania micrantha, genome provides insights into the molecular mechanism of rapid growth.</title>
        <authorList>
            <person name="Liu B."/>
        </authorList>
    </citation>
    <scope>NUCLEOTIDE SEQUENCE [LARGE SCALE GENOMIC DNA]</scope>
    <source>
        <strain evidence="8">NLD-2019</strain>
        <tissue evidence="8">Leaf</tissue>
    </source>
</reference>
<evidence type="ECO:0000256" key="4">
    <source>
        <dbReference type="ARBA" id="ARBA00022989"/>
    </source>
</evidence>
<comment type="caution">
    <text evidence="8">The sequence shown here is derived from an EMBL/GenBank/DDBJ whole genome shotgun (WGS) entry which is preliminary data.</text>
</comment>
<gene>
    <name evidence="8" type="ORF">E3N88_36720</name>
</gene>
<dbReference type="Gene3D" id="1.20.1250.20">
    <property type="entry name" value="MFS general substrate transporter like domains"/>
    <property type="match status" value="2"/>
</dbReference>
<keyword evidence="9" id="KW-1185">Reference proteome</keyword>
<keyword evidence="3 7" id="KW-0812">Transmembrane</keyword>
<dbReference type="EMBL" id="SZYD01000017">
    <property type="protein sequence ID" value="KAD3068840.1"/>
    <property type="molecule type" value="Genomic_DNA"/>
</dbReference>
<dbReference type="SUPFAM" id="SSF103473">
    <property type="entry name" value="MFS general substrate transporter"/>
    <property type="match status" value="3"/>
</dbReference>
<feature type="transmembrane region" description="Helical" evidence="7">
    <location>
        <begin position="445"/>
        <end position="467"/>
    </location>
</feature>
<feature type="transmembrane region" description="Helical" evidence="7">
    <location>
        <begin position="1076"/>
        <end position="1094"/>
    </location>
</feature>
<dbReference type="Pfam" id="PF00854">
    <property type="entry name" value="PTR2"/>
    <property type="match status" value="2"/>
</dbReference>
<evidence type="ECO:0000256" key="1">
    <source>
        <dbReference type="ARBA" id="ARBA00004141"/>
    </source>
</evidence>
<feature type="transmembrane region" description="Helical" evidence="7">
    <location>
        <begin position="146"/>
        <end position="167"/>
    </location>
</feature>
<dbReference type="FunFam" id="1.20.1250.20:FF:000331">
    <property type="entry name" value="Protein NRT1/ PTR FAMILY 4.2"/>
    <property type="match status" value="2"/>
</dbReference>
<feature type="transmembrane region" description="Helical" evidence="7">
    <location>
        <begin position="564"/>
        <end position="587"/>
    </location>
</feature>
<name>A0A5N6M4G0_9ASTR</name>
<evidence type="ECO:0000256" key="3">
    <source>
        <dbReference type="ARBA" id="ARBA00022692"/>
    </source>
</evidence>
<feature type="transmembrane region" description="Helical" evidence="7">
    <location>
        <begin position="352"/>
        <end position="372"/>
    </location>
</feature>
<evidence type="ECO:0000313" key="9">
    <source>
        <dbReference type="Proteomes" id="UP000326396"/>
    </source>
</evidence>
<dbReference type="InterPro" id="IPR000109">
    <property type="entry name" value="POT_fam"/>
</dbReference>
<feature type="transmembrane region" description="Helical" evidence="7">
    <location>
        <begin position="715"/>
        <end position="738"/>
    </location>
</feature>
<keyword evidence="4 7" id="KW-1133">Transmembrane helix</keyword>
<evidence type="ECO:0000313" key="8">
    <source>
        <dbReference type="EMBL" id="KAD3068840.1"/>
    </source>
</evidence>
<feature type="transmembrane region" description="Helical" evidence="7">
    <location>
        <begin position="860"/>
        <end position="882"/>
    </location>
</feature>
<dbReference type="InterPro" id="IPR036259">
    <property type="entry name" value="MFS_trans_sf"/>
</dbReference>
<dbReference type="GO" id="GO:0022857">
    <property type="term" value="F:transmembrane transporter activity"/>
    <property type="evidence" value="ECO:0007669"/>
    <property type="project" value="InterPro"/>
</dbReference>
<feature type="transmembrane region" description="Helical" evidence="7">
    <location>
        <begin position="670"/>
        <end position="694"/>
    </location>
</feature>
<evidence type="ECO:0000256" key="2">
    <source>
        <dbReference type="ARBA" id="ARBA00005982"/>
    </source>
</evidence>
<evidence type="ECO:0000256" key="5">
    <source>
        <dbReference type="ARBA" id="ARBA00023136"/>
    </source>
</evidence>
<keyword evidence="5 7" id="KW-0472">Membrane</keyword>
<feature type="transmembrane region" description="Helical" evidence="7">
    <location>
        <begin position="1029"/>
        <end position="1049"/>
    </location>
</feature>
<feature type="transmembrane region" description="Helical" evidence="7">
    <location>
        <begin position="750"/>
        <end position="769"/>
    </location>
</feature>
<evidence type="ECO:0000256" key="6">
    <source>
        <dbReference type="ARBA" id="ARBA00044504"/>
    </source>
</evidence>
<dbReference type="GO" id="GO:0016020">
    <property type="term" value="C:membrane"/>
    <property type="evidence" value="ECO:0007669"/>
    <property type="project" value="UniProtKB-SubCell"/>
</dbReference>
<feature type="transmembrane region" description="Helical" evidence="7">
    <location>
        <begin position="526"/>
        <end position="544"/>
    </location>
</feature>
<feature type="transmembrane region" description="Helical" evidence="7">
    <location>
        <begin position="188"/>
        <end position="211"/>
    </location>
</feature>
<protein>
    <submittedName>
        <fullName evidence="8">Uncharacterized protein</fullName>
    </submittedName>
</protein>
<feature type="transmembrane region" description="Helical" evidence="7">
    <location>
        <begin position="607"/>
        <end position="624"/>
    </location>
</feature>
<dbReference type="OrthoDB" id="8904098at2759"/>
<comment type="similarity">
    <text evidence="2">Belongs to the major facilitator superfamily. Proton-dependent oligopeptide transporter (POT/PTR) (TC 2.A.17) family.</text>
</comment>
<organism evidence="8 9">
    <name type="scientific">Mikania micrantha</name>
    <name type="common">bitter vine</name>
    <dbReference type="NCBI Taxonomy" id="192012"/>
    <lineage>
        <taxon>Eukaryota</taxon>
        <taxon>Viridiplantae</taxon>
        <taxon>Streptophyta</taxon>
        <taxon>Embryophyta</taxon>
        <taxon>Tracheophyta</taxon>
        <taxon>Spermatophyta</taxon>
        <taxon>Magnoliopsida</taxon>
        <taxon>eudicotyledons</taxon>
        <taxon>Gunneridae</taxon>
        <taxon>Pentapetalae</taxon>
        <taxon>asterids</taxon>
        <taxon>campanulids</taxon>
        <taxon>Asterales</taxon>
        <taxon>Asteraceae</taxon>
        <taxon>Asteroideae</taxon>
        <taxon>Heliantheae alliance</taxon>
        <taxon>Eupatorieae</taxon>
        <taxon>Mikania</taxon>
    </lineage>
</organism>
<feature type="transmembrane region" description="Helical" evidence="7">
    <location>
        <begin position="479"/>
        <end position="499"/>
    </location>
</feature>
<proteinExistence type="inferred from homology"/>
<comment type="subcellular location">
    <subcellularLocation>
        <location evidence="1">Membrane</location>
        <topology evidence="1">Multi-pass membrane protein</topology>
    </subcellularLocation>
</comment>
<dbReference type="AlphaFoldDB" id="A0A5N6M4G0"/>
<feature type="transmembrane region" description="Helical" evidence="7">
    <location>
        <begin position="223"/>
        <end position="242"/>
    </location>
</feature>
<evidence type="ECO:0000256" key="7">
    <source>
        <dbReference type="SAM" id="Phobius"/>
    </source>
</evidence>
<feature type="transmembrane region" description="Helical" evidence="7">
    <location>
        <begin position="902"/>
        <end position="922"/>
    </location>
</feature>
<accession>A0A5N6M4G0</accession>
<sequence>MVLTEEKNVLIEGKVDWKGRPAMKDKHGGMLAALPPLATFAFDNMANLALAVNLVTYFNEVMHYDIAESANHLTNFMGTNYMLSIVMACLADAYVGRFRTVLIATFVECVGLALLTVQAHYPKLKPPLCNIFLPTSNCEKVSGRNAVLLFFAIYLLAIGGAGVKAALPSHGADQFDEKDPKEARQMSTFFNGLLLSLAVGGSVSLSCFVWVQDNKGFDRGFGLSLIAMFLGATVFLFGLPWYRIYIIQGSSAITEILQVYVAAIRNWKLKLPEDPSELHEIPMDKEAALHQEFLPHRDLCRVTQVENAKIFLSMVPVFLCSIIMTLCLAQLQTFSVQQGVTMDIKLTNSFNMPPASLPIIPIAFILILIPIYDRILVPFIRKFTGIPTGITYLQRVGVGLILSSLSMAVAGIIEVKRKNVAKHHNMLDAVPVLQPLPISVFWLSFQYFVFGVAESFTYVGLLEFFYSQAPKSIKSVSSCFLWSAMAIGYFMSSIMVKIVNHATKGVTESGGWLVGNNINRNHLENFYYLLAALSLINFTFYLFVDWKGRAATKNKHGGMQAAMFVLATFSFENMANLALAVNLVTYFNGAMHFEIAEAANHVTNFMGTGYILSIVMACLADAYVGRFRTVLMAACVECLGLALLTIQAHYPNLKPPLCNIFLQTCEKVNGGNAVLLFFSIYLLAVGNGGVKAAVPSHGADQFEKNDLKEATLMSTFFNWLLLGLAVGGSISLTFFVWVQDNKGFDRGFGLSFIAMFLGAIIIICGLPWYRIHVVLGSSAITEVLQVYVAAIRNRKLQLPHDPYELHEIPMDSEAAHHQEFLPHRDVYRWLDKAAIRSGNIDQSPSPWKLCRVTQVENAKILLAMVPVFMCTIIMTLCLAQLQTFSVQQGVTMDIRLTNSFNMPPASLPIIPVIFLIFLIPIYDQILVPWIRKFTGIPTGITYLQRVGAGLFLSALSMAIAGIVEVKRKHVAKHHNMLDATPLMQPLPISVFWLSFQYFVFGIADMFTYVGLLEFFYSQAPQSIKSISSCFLWSSMAFGYFLSSITVKIVNHATKGDTKSGGWLAGNNLNRNHLEKFYWLLAILSLINFTVYLFVAKKYKYRPGSIHGEDEK</sequence>
<feature type="transmembrane region" description="Helical" evidence="7">
    <location>
        <begin position="392"/>
        <end position="413"/>
    </location>
</feature>
<dbReference type="PANTHER" id="PTHR11654">
    <property type="entry name" value="OLIGOPEPTIDE TRANSPORTER-RELATED"/>
    <property type="match status" value="1"/>
</dbReference>
<feature type="transmembrane region" description="Helical" evidence="7">
    <location>
        <begin position="631"/>
        <end position="650"/>
    </location>
</feature>
<feature type="transmembrane region" description="Helical" evidence="7">
    <location>
        <begin position="102"/>
        <end position="121"/>
    </location>
</feature>